<evidence type="ECO:0000313" key="1">
    <source>
        <dbReference type="EMBL" id="CAG8744188.1"/>
    </source>
</evidence>
<comment type="caution">
    <text evidence="1">The sequence shown here is derived from an EMBL/GenBank/DDBJ whole genome shotgun (WGS) entry which is preliminary data.</text>
</comment>
<evidence type="ECO:0000313" key="2">
    <source>
        <dbReference type="Proteomes" id="UP000789570"/>
    </source>
</evidence>
<name>A0A9N9NJQ4_9GLOM</name>
<sequence length="40" mass="4460">GHIEEFVKIKFCESEYNLVVILDMLVVNNNGSSNNNSSSD</sequence>
<feature type="non-terminal residue" evidence="1">
    <location>
        <position position="1"/>
    </location>
</feature>
<keyword evidence="2" id="KW-1185">Reference proteome</keyword>
<dbReference type="AlphaFoldDB" id="A0A9N9NJQ4"/>
<reference evidence="1" key="1">
    <citation type="submission" date="2021-06" db="EMBL/GenBank/DDBJ databases">
        <authorList>
            <person name="Kallberg Y."/>
            <person name="Tangrot J."/>
            <person name="Rosling A."/>
        </authorList>
    </citation>
    <scope>NUCLEOTIDE SEQUENCE</scope>
    <source>
        <strain evidence="1">UK204</strain>
    </source>
</reference>
<dbReference type="EMBL" id="CAJVPQ010015944">
    <property type="protein sequence ID" value="CAG8744188.1"/>
    <property type="molecule type" value="Genomic_DNA"/>
</dbReference>
<organism evidence="1 2">
    <name type="scientific">Funneliformis caledonium</name>
    <dbReference type="NCBI Taxonomy" id="1117310"/>
    <lineage>
        <taxon>Eukaryota</taxon>
        <taxon>Fungi</taxon>
        <taxon>Fungi incertae sedis</taxon>
        <taxon>Mucoromycota</taxon>
        <taxon>Glomeromycotina</taxon>
        <taxon>Glomeromycetes</taxon>
        <taxon>Glomerales</taxon>
        <taxon>Glomeraceae</taxon>
        <taxon>Funneliformis</taxon>
    </lineage>
</organism>
<accession>A0A9N9NJQ4</accession>
<proteinExistence type="predicted"/>
<gene>
    <name evidence="1" type="ORF">FCALED_LOCUS15841</name>
</gene>
<protein>
    <submittedName>
        <fullName evidence="1">14732_t:CDS:1</fullName>
    </submittedName>
</protein>
<dbReference type="Proteomes" id="UP000789570">
    <property type="component" value="Unassembled WGS sequence"/>
</dbReference>
<feature type="non-terminal residue" evidence="1">
    <location>
        <position position="40"/>
    </location>
</feature>